<evidence type="ECO:0000313" key="3">
    <source>
        <dbReference type="EMBL" id="KWX11946.1"/>
    </source>
</evidence>
<protein>
    <submittedName>
        <fullName evidence="3">Chromosome segregation protein SMC/ coiled-coil protein</fullName>
    </submittedName>
</protein>
<name>A0A132NPH6_GIAIN</name>
<dbReference type="VEuPathDB" id="GiardiaDB:QR46_4093"/>
<feature type="coiled-coil region" evidence="2">
    <location>
        <begin position="519"/>
        <end position="588"/>
    </location>
</feature>
<feature type="coiled-coil region" evidence="2">
    <location>
        <begin position="695"/>
        <end position="798"/>
    </location>
</feature>
<dbReference type="GO" id="GO:0003341">
    <property type="term" value="P:cilium movement"/>
    <property type="evidence" value="ECO:0007669"/>
    <property type="project" value="InterPro"/>
</dbReference>
<evidence type="ECO:0000256" key="2">
    <source>
        <dbReference type="SAM" id="Coils"/>
    </source>
</evidence>
<dbReference type="PANTHER" id="PTHR18962:SF0">
    <property type="entry name" value="COILED-COIL DOMAIN-CONTAINING PROTEIN 39"/>
    <property type="match status" value="1"/>
</dbReference>
<proteinExistence type="predicted"/>
<dbReference type="AlphaFoldDB" id="A0A132NPH6"/>
<organism evidence="3 4">
    <name type="scientific">Giardia duodenalis assemblage B</name>
    <dbReference type="NCBI Taxonomy" id="1394984"/>
    <lineage>
        <taxon>Eukaryota</taxon>
        <taxon>Metamonada</taxon>
        <taxon>Diplomonadida</taxon>
        <taxon>Hexamitidae</taxon>
        <taxon>Giardiinae</taxon>
        <taxon>Giardia</taxon>
    </lineage>
</organism>
<dbReference type="OrthoDB" id="10259720at2759"/>
<gene>
    <name evidence="3" type="ORF">QR46_4093</name>
</gene>
<evidence type="ECO:0000256" key="1">
    <source>
        <dbReference type="ARBA" id="ARBA00023054"/>
    </source>
</evidence>
<dbReference type="GO" id="GO:0005930">
    <property type="term" value="C:axoneme"/>
    <property type="evidence" value="ECO:0007669"/>
    <property type="project" value="InterPro"/>
</dbReference>
<dbReference type="EMBL" id="JXTI01000146">
    <property type="protein sequence ID" value="KWX11946.1"/>
    <property type="molecule type" value="Genomic_DNA"/>
</dbReference>
<feature type="coiled-coil region" evidence="2">
    <location>
        <begin position="262"/>
        <end position="352"/>
    </location>
</feature>
<dbReference type="Proteomes" id="UP000070089">
    <property type="component" value="Unassembled WGS sequence"/>
</dbReference>
<reference evidence="3 4" key="1">
    <citation type="journal article" date="2015" name="Mol. Biochem. Parasitol.">
        <title>Identification of polymorphic genes for use in assemblage B genotyping assays through comparative genomics of multiple assemblage B Giardia duodenalis isolates.</title>
        <authorList>
            <person name="Wielinga C."/>
            <person name="Thompson R.C."/>
            <person name="Monis P."/>
            <person name="Ryan U."/>
        </authorList>
    </citation>
    <scope>NUCLEOTIDE SEQUENCE [LARGE SCALE GENOMIC DNA]</scope>
    <source>
        <strain evidence="3 4">BAH15c1</strain>
    </source>
</reference>
<accession>A0A132NPH6</accession>
<dbReference type="Gene3D" id="1.10.287.1490">
    <property type="match status" value="2"/>
</dbReference>
<evidence type="ECO:0000313" key="4">
    <source>
        <dbReference type="Proteomes" id="UP000070089"/>
    </source>
</evidence>
<dbReference type="Pfam" id="PF24161">
    <property type="entry name" value="CCDC39"/>
    <property type="match status" value="1"/>
</dbReference>
<sequence>MSKSLPMSVVKDVNLREVLTTIWRPIELAMPAFANDENIKRHEDLKKVSAEITTLIDGLSQLESRTLAMKKHSEAVVQELNHAQSLANARDQEVKAEKHLTTLVERDLGRMNAKIRQCESMKHIVEERRQVGQTNLLKQHTRLAELQKDAQWLEDERAEWHLASEQKSDDAFTLQKYTAIDEKRRGDLEQALRRQHEVIASLNDLLKAEVNETMTAQVSLDKAAITFSRLQESRRVAMGQFQQAVVLLESKDTQEAMLNERYESSRLDLENLQATDRRAQQELEEVIRARTIANSELESMERETNTASAALVVAEKELDAMNGEILIQRSALSSAQRDISAKQATLENMQQSYENRVKDSQRLDARLELLAAVKEEMKVKAMTLEETTAYMTKMVDAVEKEYEFKRKESQDTTKKLQEIGQKLAEFKRQEANERNDISGLQSSIKGLESRIQEFEKQIQQQRKHIYNADYEIQALTRKLSIVRGDHSLEELIVLKRNIASLTQQLETELRTAKLVKQQTGSVRSEVERLNRTLADLKQKRDKLDTDLHENLLSSNTAADALKKLNNQKADMLLQLDSMKIKRDELLEKYKNRTTILFGLTNRKEQIRIGNVKRSKELETVKSLLAQEIRLLTQDLSAVRLELKKRRIYIEKLKIRCDILTDRVGSLTCAASGKPMDEADPRTAQSDAIINFGKKNADLQARYEEYSAKLKQAEVEVAGLQQALELLRASNAQIRKSVRPATPGSALTEEKKQVESEIEQTNSEIAYLNTNIRKIANEISSLTRRNEELQAQIDELAVTLHDVEYGE</sequence>
<dbReference type="PANTHER" id="PTHR18962">
    <property type="entry name" value="COILED-COIL DOMAIN-CONTAINING PROTEIN 39"/>
    <property type="match status" value="1"/>
</dbReference>
<keyword evidence="1 2" id="KW-0175">Coiled coil</keyword>
<dbReference type="GO" id="GO:0060285">
    <property type="term" value="P:cilium-dependent cell motility"/>
    <property type="evidence" value="ECO:0007669"/>
    <property type="project" value="TreeGrafter"/>
</dbReference>
<dbReference type="InterPro" id="IPR033290">
    <property type="entry name" value="CCDC39"/>
</dbReference>
<comment type="caution">
    <text evidence="3">The sequence shown here is derived from an EMBL/GenBank/DDBJ whole genome shotgun (WGS) entry which is preliminary data.</text>
</comment>
<dbReference type="GO" id="GO:0036159">
    <property type="term" value="P:inner dynein arm assembly"/>
    <property type="evidence" value="ECO:0007669"/>
    <property type="project" value="InterPro"/>
</dbReference>
<feature type="coiled-coil region" evidence="2">
    <location>
        <begin position="395"/>
        <end position="464"/>
    </location>
</feature>